<proteinExistence type="predicted"/>
<keyword evidence="3" id="KW-1185">Reference proteome</keyword>
<dbReference type="Proteomes" id="UP000614350">
    <property type="component" value="Unassembled WGS sequence"/>
</dbReference>
<dbReference type="EMBL" id="JACSEA010000016">
    <property type="protein sequence ID" value="KAF7384382.1"/>
    <property type="molecule type" value="Genomic_DNA"/>
</dbReference>
<dbReference type="AlphaFoldDB" id="A0A834JAF3"/>
<feature type="compositionally biased region" description="Polar residues" evidence="1">
    <location>
        <begin position="75"/>
        <end position="86"/>
    </location>
</feature>
<evidence type="ECO:0000313" key="3">
    <source>
        <dbReference type="Proteomes" id="UP000614350"/>
    </source>
</evidence>
<evidence type="ECO:0000313" key="2">
    <source>
        <dbReference type="EMBL" id="KAF7384382.1"/>
    </source>
</evidence>
<reference evidence="2" key="1">
    <citation type="journal article" date="2020" name="G3 (Bethesda)">
        <title>High-Quality Assemblies for Three Invasive Social Wasps from the &lt;i&gt;Vespula&lt;/i&gt; Genus.</title>
        <authorList>
            <person name="Harrop T.W.R."/>
            <person name="Guhlin J."/>
            <person name="McLaughlin G.M."/>
            <person name="Permina E."/>
            <person name="Stockwell P."/>
            <person name="Gilligan J."/>
            <person name="Le Lec M.F."/>
            <person name="Gruber M.A.M."/>
            <person name="Quinn O."/>
            <person name="Lovegrove M."/>
            <person name="Duncan E.J."/>
            <person name="Remnant E.J."/>
            <person name="Van Eeckhoven J."/>
            <person name="Graham B."/>
            <person name="Knapp R.A."/>
            <person name="Langford K.W."/>
            <person name="Kronenberg Z."/>
            <person name="Press M.O."/>
            <person name="Eacker S.M."/>
            <person name="Wilson-Rankin E.E."/>
            <person name="Purcell J."/>
            <person name="Lester P.J."/>
            <person name="Dearden P.K."/>
        </authorList>
    </citation>
    <scope>NUCLEOTIDE SEQUENCE</scope>
    <source>
        <strain evidence="2">Marl-1</strain>
    </source>
</reference>
<feature type="region of interest" description="Disordered" evidence="1">
    <location>
        <begin position="55"/>
        <end position="101"/>
    </location>
</feature>
<accession>A0A834JAF3</accession>
<protein>
    <submittedName>
        <fullName evidence="2">Uncharacterized protein</fullName>
    </submittedName>
</protein>
<comment type="caution">
    <text evidence="2">The sequence shown here is derived from an EMBL/GenBank/DDBJ whole genome shotgun (WGS) entry which is preliminary data.</text>
</comment>
<organism evidence="2 3">
    <name type="scientific">Vespula vulgaris</name>
    <name type="common">Yellow jacket</name>
    <name type="synonym">Wasp</name>
    <dbReference type="NCBI Taxonomy" id="7454"/>
    <lineage>
        <taxon>Eukaryota</taxon>
        <taxon>Metazoa</taxon>
        <taxon>Ecdysozoa</taxon>
        <taxon>Arthropoda</taxon>
        <taxon>Hexapoda</taxon>
        <taxon>Insecta</taxon>
        <taxon>Pterygota</taxon>
        <taxon>Neoptera</taxon>
        <taxon>Endopterygota</taxon>
        <taxon>Hymenoptera</taxon>
        <taxon>Apocrita</taxon>
        <taxon>Aculeata</taxon>
        <taxon>Vespoidea</taxon>
        <taxon>Vespidae</taxon>
        <taxon>Vespinae</taxon>
        <taxon>Vespula</taxon>
    </lineage>
</organism>
<name>A0A834JAF3_VESVU</name>
<sequence length="101" mass="11560">MILVTALPSRVQEVEEPTGRAWTCQDESGTSHCWLRLSLPWRNAQILDELDRTAAGRERRVESSRAINRPKVSPVVTQKISQGKQTQPRRRKSIRNILRAS</sequence>
<gene>
    <name evidence="2" type="ORF">HZH66_012632</name>
</gene>
<evidence type="ECO:0000256" key="1">
    <source>
        <dbReference type="SAM" id="MobiDB-lite"/>
    </source>
</evidence>